<dbReference type="InterPro" id="IPR003760">
    <property type="entry name" value="PnrA-like"/>
</dbReference>
<gene>
    <name evidence="9" type="ORF">Aargi30884_07240</name>
</gene>
<name>A0A6N4TGW4_9FIRM</name>
<dbReference type="Pfam" id="PF02608">
    <property type="entry name" value="Bmp"/>
    <property type="match status" value="1"/>
</dbReference>
<dbReference type="EMBL" id="AP019695">
    <property type="protein sequence ID" value="BBK21821.1"/>
    <property type="molecule type" value="Genomic_DNA"/>
</dbReference>
<keyword evidence="5" id="KW-0472">Membrane</keyword>
<keyword evidence="10" id="KW-1185">Reference proteome</keyword>
<accession>A0A6N4TGW4</accession>
<evidence type="ECO:0000256" key="3">
    <source>
        <dbReference type="ARBA" id="ARBA00022475"/>
    </source>
</evidence>
<dbReference type="Gene3D" id="3.40.50.2300">
    <property type="match status" value="2"/>
</dbReference>
<dbReference type="AlphaFoldDB" id="A0A6N4TGW4"/>
<dbReference type="GO" id="GO:0005886">
    <property type="term" value="C:plasma membrane"/>
    <property type="evidence" value="ECO:0007669"/>
    <property type="project" value="UniProtKB-SubCell"/>
</dbReference>
<evidence type="ECO:0000256" key="7">
    <source>
        <dbReference type="SAM" id="SignalP"/>
    </source>
</evidence>
<dbReference type="PANTHER" id="PTHR34296:SF2">
    <property type="entry name" value="ABC TRANSPORTER GUANOSINE-BINDING PROTEIN NUPN"/>
    <property type="match status" value="1"/>
</dbReference>
<dbReference type="KEGG" id="aarg:Aargi30884_07240"/>
<feature type="chain" id="PRO_5039478196" evidence="7">
    <location>
        <begin position="20"/>
        <end position="358"/>
    </location>
</feature>
<comment type="subcellular location">
    <subcellularLocation>
        <location evidence="1">Cell membrane</location>
        <topology evidence="1">Lipid-anchor</topology>
    </subcellularLocation>
</comment>
<keyword evidence="3" id="KW-1003">Cell membrane</keyword>
<feature type="signal peptide" evidence="7">
    <location>
        <begin position="1"/>
        <end position="19"/>
    </location>
</feature>
<keyword evidence="4 7" id="KW-0732">Signal</keyword>
<keyword evidence="6" id="KW-0449">Lipoprotein</keyword>
<dbReference type="PROSITE" id="PS51257">
    <property type="entry name" value="PROKAR_LIPOPROTEIN"/>
    <property type="match status" value="1"/>
</dbReference>
<dbReference type="RefSeq" id="WP_118276890.1">
    <property type="nucleotide sequence ID" value="NZ_AP019695.1"/>
</dbReference>
<sequence>MKKLLSMALVAAMSMTALAGCASNSGDASGKDGEGNCPIKVGFVTDTGGIDDKSFNQGSWEGIEKWRTDNNLPEKCISYVQSKAEADYVPNLSSLADDGFDLVVAAGYLFEDAMKEVSGKYPDTKFFVIDTVVPGDNVESGMFAAEQSSYLVGIAAAMQAKAAGGDTVGFVGGMDSELIQTFQAGYEQGVKSVDKNMKVMVNYAGAFDDPTKGGNLANMQYDAGAKVVYHSAGNTGSGVIKAAKERTEKGDTVWAIGVDRDQYEDGKYGKDGKSVILTSALKRVDVATYNVATAAMNGEFKGGTTVNFDIKNEGVGIPAENPNLSKDIQDALNKAVKDIKDGKVKVSTKAKIKDGNIG</sequence>
<dbReference type="InterPro" id="IPR050957">
    <property type="entry name" value="BMP_lipoprotein"/>
</dbReference>
<organism evidence="9 10">
    <name type="scientific">Amedibacterium intestinale</name>
    <dbReference type="NCBI Taxonomy" id="2583452"/>
    <lineage>
        <taxon>Bacteria</taxon>
        <taxon>Bacillati</taxon>
        <taxon>Bacillota</taxon>
        <taxon>Erysipelotrichia</taxon>
        <taxon>Erysipelotrichales</taxon>
        <taxon>Erysipelotrichaceae</taxon>
        <taxon>Amedibacterium</taxon>
    </lineage>
</organism>
<reference evidence="10" key="1">
    <citation type="submission" date="2019-05" db="EMBL/GenBank/DDBJ databases">
        <title>Complete genome sequencing of Absiella argi strain JCM 30884.</title>
        <authorList>
            <person name="Sakamoto M."/>
            <person name="Murakami T."/>
            <person name="Mori H."/>
        </authorList>
    </citation>
    <scope>NUCLEOTIDE SEQUENCE [LARGE SCALE GENOMIC DNA]</scope>
    <source>
        <strain evidence="10">JCM 30884</strain>
    </source>
</reference>
<proteinExistence type="inferred from homology"/>
<dbReference type="CDD" id="cd06354">
    <property type="entry name" value="PBP1_PrnA-like"/>
    <property type="match status" value="1"/>
</dbReference>
<evidence type="ECO:0000256" key="6">
    <source>
        <dbReference type="ARBA" id="ARBA00023288"/>
    </source>
</evidence>
<dbReference type="SUPFAM" id="SSF53822">
    <property type="entry name" value="Periplasmic binding protein-like I"/>
    <property type="match status" value="1"/>
</dbReference>
<evidence type="ECO:0000313" key="10">
    <source>
        <dbReference type="Proteomes" id="UP000464754"/>
    </source>
</evidence>
<evidence type="ECO:0000259" key="8">
    <source>
        <dbReference type="Pfam" id="PF02608"/>
    </source>
</evidence>
<comment type="similarity">
    <text evidence="2">Belongs to the BMP lipoprotein family.</text>
</comment>
<evidence type="ECO:0000313" key="9">
    <source>
        <dbReference type="EMBL" id="BBK21821.1"/>
    </source>
</evidence>
<feature type="domain" description="ABC transporter substrate-binding protein PnrA-like" evidence="8">
    <location>
        <begin position="40"/>
        <end position="340"/>
    </location>
</feature>
<dbReference type="InterPro" id="IPR028082">
    <property type="entry name" value="Peripla_BP_I"/>
</dbReference>
<evidence type="ECO:0000256" key="4">
    <source>
        <dbReference type="ARBA" id="ARBA00022729"/>
    </source>
</evidence>
<dbReference type="PANTHER" id="PTHR34296">
    <property type="entry name" value="TRANSCRIPTIONAL ACTIVATOR PROTEIN MED"/>
    <property type="match status" value="1"/>
</dbReference>
<evidence type="ECO:0000256" key="1">
    <source>
        <dbReference type="ARBA" id="ARBA00004193"/>
    </source>
</evidence>
<protein>
    <submittedName>
        <fullName evidence="9">BMP family ABC transporter substrate-binding protein</fullName>
    </submittedName>
</protein>
<evidence type="ECO:0000256" key="5">
    <source>
        <dbReference type="ARBA" id="ARBA00023136"/>
    </source>
</evidence>
<evidence type="ECO:0000256" key="2">
    <source>
        <dbReference type="ARBA" id="ARBA00008610"/>
    </source>
</evidence>
<dbReference type="Proteomes" id="UP000464754">
    <property type="component" value="Chromosome"/>
</dbReference>